<dbReference type="RefSeq" id="WP_181754724.1">
    <property type="nucleotide sequence ID" value="NZ_JACEIQ010000032.1"/>
</dbReference>
<evidence type="ECO:0000313" key="4">
    <source>
        <dbReference type="Proteomes" id="UP000535491"/>
    </source>
</evidence>
<comment type="caution">
    <text evidence="3">The sequence shown here is derived from an EMBL/GenBank/DDBJ whole genome shotgun (WGS) entry which is preliminary data.</text>
</comment>
<accession>A0A7W2AAZ2</accession>
<dbReference type="Proteomes" id="UP000535491">
    <property type="component" value="Unassembled WGS sequence"/>
</dbReference>
<evidence type="ECO:0000256" key="1">
    <source>
        <dbReference type="ARBA" id="ARBA00023125"/>
    </source>
</evidence>
<dbReference type="InterPro" id="IPR052509">
    <property type="entry name" value="Metal_resp_DNA-bind_regulator"/>
</dbReference>
<reference evidence="3 4" key="1">
    <citation type="submission" date="2020-07" db="EMBL/GenBank/DDBJ databases">
        <authorList>
            <person name="Feng H."/>
        </authorList>
    </citation>
    <scope>NUCLEOTIDE SEQUENCE [LARGE SCALE GENOMIC DNA]</scope>
    <source>
        <strain evidence="4">s-10</strain>
    </source>
</reference>
<dbReference type="PANTHER" id="PTHR33169:SF25">
    <property type="entry name" value="DNA-BINDING PROTEIN YIZB-RELATED"/>
    <property type="match status" value="1"/>
</dbReference>
<dbReference type="EMBL" id="JACEIQ010000032">
    <property type="protein sequence ID" value="MBA4496368.1"/>
    <property type="molecule type" value="Genomic_DNA"/>
</dbReference>
<dbReference type="CDD" id="cd00090">
    <property type="entry name" value="HTH_ARSR"/>
    <property type="match status" value="1"/>
</dbReference>
<dbReference type="InterPro" id="IPR036388">
    <property type="entry name" value="WH-like_DNA-bd_sf"/>
</dbReference>
<dbReference type="InterPro" id="IPR005149">
    <property type="entry name" value="Tscrpt_reg_PadR_N"/>
</dbReference>
<dbReference type="PANTHER" id="PTHR33169">
    <property type="entry name" value="PADR-FAMILY TRANSCRIPTIONAL REGULATOR"/>
    <property type="match status" value="1"/>
</dbReference>
<proteinExistence type="predicted"/>
<dbReference type="GO" id="GO:0003677">
    <property type="term" value="F:DNA binding"/>
    <property type="evidence" value="ECO:0007669"/>
    <property type="project" value="UniProtKB-KW"/>
</dbReference>
<evidence type="ECO:0000313" key="3">
    <source>
        <dbReference type="EMBL" id="MBA4496368.1"/>
    </source>
</evidence>
<dbReference type="InterPro" id="IPR017799">
    <property type="entry name" value="Tscrpt_reg_PadR_acidobac-type"/>
</dbReference>
<gene>
    <name evidence="3" type="ORF">H1191_19060</name>
</gene>
<protein>
    <submittedName>
        <fullName evidence="3">PadR family transcriptional regulator</fullName>
    </submittedName>
</protein>
<keyword evidence="4" id="KW-1185">Reference proteome</keyword>
<name>A0A7W2AAZ2_9BACL</name>
<dbReference type="Gene3D" id="1.10.10.10">
    <property type="entry name" value="Winged helix-like DNA-binding domain superfamily/Winged helix DNA-binding domain"/>
    <property type="match status" value="1"/>
</dbReference>
<keyword evidence="1" id="KW-0238">DNA-binding</keyword>
<sequence length="109" mass="12762">MDKEIMKGSIDILILSLLSKRSMYGYEIAKSIKKESDDLYNMGEGTLYPALKRLEAKGYLKSYWEDTETGKRRRYYAITEEGEKILKKKLENWHILNSLITKVSREAFS</sequence>
<dbReference type="SUPFAM" id="SSF46785">
    <property type="entry name" value="Winged helix' DNA-binding domain"/>
    <property type="match status" value="1"/>
</dbReference>
<dbReference type="NCBIfam" id="TIGR03433">
    <property type="entry name" value="padR_acidobact"/>
    <property type="match status" value="1"/>
</dbReference>
<evidence type="ECO:0000259" key="2">
    <source>
        <dbReference type="Pfam" id="PF03551"/>
    </source>
</evidence>
<dbReference type="InterPro" id="IPR011991">
    <property type="entry name" value="ArsR-like_HTH"/>
</dbReference>
<organism evidence="3 4">
    <name type="scientific">Paenactinomyces guangxiensis</name>
    <dbReference type="NCBI Taxonomy" id="1490290"/>
    <lineage>
        <taxon>Bacteria</taxon>
        <taxon>Bacillati</taxon>
        <taxon>Bacillota</taxon>
        <taxon>Bacilli</taxon>
        <taxon>Bacillales</taxon>
        <taxon>Thermoactinomycetaceae</taxon>
        <taxon>Paenactinomyces</taxon>
    </lineage>
</organism>
<dbReference type="AlphaFoldDB" id="A0A7W2AAZ2"/>
<feature type="domain" description="Transcription regulator PadR N-terminal" evidence="2">
    <location>
        <begin position="14"/>
        <end position="87"/>
    </location>
</feature>
<dbReference type="InterPro" id="IPR036390">
    <property type="entry name" value="WH_DNA-bd_sf"/>
</dbReference>
<dbReference type="Pfam" id="PF03551">
    <property type="entry name" value="PadR"/>
    <property type="match status" value="1"/>
</dbReference>